<feature type="compositionally biased region" description="Polar residues" evidence="1">
    <location>
        <begin position="30"/>
        <end position="39"/>
    </location>
</feature>
<dbReference type="Proteomes" id="UP000287651">
    <property type="component" value="Unassembled WGS sequence"/>
</dbReference>
<organism evidence="2 3">
    <name type="scientific">Ensete ventricosum</name>
    <name type="common">Abyssinian banana</name>
    <name type="synonym">Musa ensete</name>
    <dbReference type="NCBI Taxonomy" id="4639"/>
    <lineage>
        <taxon>Eukaryota</taxon>
        <taxon>Viridiplantae</taxon>
        <taxon>Streptophyta</taxon>
        <taxon>Embryophyta</taxon>
        <taxon>Tracheophyta</taxon>
        <taxon>Spermatophyta</taxon>
        <taxon>Magnoliopsida</taxon>
        <taxon>Liliopsida</taxon>
        <taxon>Zingiberales</taxon>
        <taxon>Musaceae</taxon>
        <taxon>Ensete</taxon>
    </lineage>
</organism>
<evidence type="ECO:0000313" key="3">
    <source>
        <dbReference type="Proteomes" id="UP000287651"/>
    </source>
</evidence>
<protein>
    <submittedName>
        <fullName evidence="2">Uncharacterized protein</fullName>
    </submittedName>
</protein>
<comment type="caution">
    <text evidence="2">The sequence shown here is derived from an EMBL/GenBank/DDBJ whole genome shotgun (WGS) entry which is preliminary data.</text>
</comment>
<name>A0A426ZED0_ENSVE</name>
<reference evidence="2 3" key="1">
    <citation type="journal article" date="2014" name="Agronomy (Basel)">
        <title>A Draft Genome Sequence for Ensete ventricosum, the Drought-Tolerant Tree Against Hunger.</title>
        <authorList>
            <person name="Harrison J."/>
            <person name="Moore K.A."/>
            <person name="Paszkiewicz K."/>
            <person name="Jones T."/>
            <person name="Grant M."/>
            <person name="Ambacheew D."/>
            <person name="Muzemil S."/>
            <person name="Studholme D.J."/>
        </authorList>
    </citation>
    <scope>NUCLEOTIDE SEQUENCE [LARGE SCALE GENOMIC DNA]</scope>
</reference>
<gene>
    <name evidence="2" type="ORF">B296_00043466</name>
</gene>
<feature type="region of interest" description="Disordered" evidence="1">
    <location>
        <begin position="19"/>
        <end position="39"/>
    </location>
</feature>
<evidence type="ECO:0000256" key="1">
    <source>
        <dbReference type="SAM" id="MobiDB-lite"/>
    </source>
</evidence>
<evidence type="ECO:0000313" key="2">
    <source>
        <dbReference type="EMBL" id="RRT62341.1"/>
    </source>
</evidence>
<dbReference type="EMBL" id="AMZH03007021">
    <property type="protein sequence ID" value="RRT62341.1"/>
    <property type="molecule type" value="Genomic_DNA"/>
</dbReference>
<sequence>MKPEGRGDFPAKEVWEYQRASTGRTEKTTKPMSDSQNNSSLLEGCRFPIRTMGWSWWSYLLGSVFFLSVGRKLRWIVAYESKPKKKRGGGGVSRFLVYDASIP</sequence>
<accession>A0A426ZED0</accession>
<dbReference type="AlphaFoldDB" id="A0A426ZED0"/>
<proteinExistence type="predicted"/>